<feature type="transmembrane region" description="Helical" evidence="17">
    <location>
        <begin position="298"/>
        <end position="322"/>
    </location>
</feature>
<evidence type="ECO:0000256" key="11">
    <source>
        <dbReference type="ARBA" id="ARBA00022989"/>
    </source>
</evidence>
<feature type="transmembrane region" description="Helical" evidence="17">
    <location>
        <begin position="455"/>
        <end position="473"/>
    </location>
</feature>
<evidence type="ECO:0000256" key="10">
    <source>
        <dbReference type="ARBA" id="ARBA00022982"/>
    </source>
</evidence>
<feature type="domain" description="NADH dehydrogenase subunit 5 C-terminal" evidence="20">
    <location>
        <begin position="394"/>
        <end position="575"/>
    </location>
</feature>
<keyword evidence="10" id="KW-0249">Electron transport</keyword>
<evidence type="ECO:0000256" key="13">
    <source>
        <dbReference type="ARBA" id="ARBA00023075"/>
    </source>
</evidence>
<evidence type="ECO:0000256" key="1">
    <source>
        <dbReference type="ARBA" id="ARBA00003257"/>
    </source>
</evidence>
<feature type="transmembrane region" description="Helical" evidence="17">
    <location>
        <begin position="88"/>
        <end position="107"/>
    </location>
</feature>
<evidence type="ECO:0000259" key="19">
    <source>
        <dbReference type="Pfam" id="PF00662"/>
    </source>
</evidence>
<keyword evidence="15 17" id="KW-0472">Membrane</keyword>
<dbReference type="GO" id="GO:0008137">
    <property type="term" value="F:NADH dehydrogenase (ubiquinone) activity"/>
    <property type="evidence" value="ECO:0007669"/>
    <property type="project" value="UniProtKB-EC"/>
</dbReference>
<evidence type="ECO:0000256" key="9">
    <source>
        <dbReference type="ARBA" id="ARBA00022967"/>
    </source>
</evidence>
<feature type="domain" description="NADH-Ubiquinone oxidoreductase (complex I) chain 5 N-terminal" evidence="19">
    <location>
        <begin position="44"/>
        <end position="91"/>
    </location>
</feature>
<dbReference type="InterPro" id="IPR003945">
    <property type="entry name" value="NU5C-like"/>
</dbReference>
<comment type="subcellular location">
    <subcellularLocation>
        <location evidence="2">Mitochondrion inner membrane</location>
        <topology evidence="2">Multi-pass membrane protein</topology>
    </subcellularLocation>
</comment>
<feature type="domain" description="NADH:quinone oxidoreductase/Mrp antiporter transmembrane" evidence="18">
    <location>
        <begin position="108"/>
        <end position="390"/>
    </location>
</feature>
<geneLocation type="mitochondrion" evidence="21"/>
<keyword evidence="11 17" id="KW-1133">Transmembrane helix</keyword>
<keyword evidence="6" id="KW-0679">Respiratory chain</keyword>
<comment type="similarity">
    <text evidence="17">Belongs to the complex I subunit 5 family.</text>
</comment>
<keyword evidence="5 17" id="KW-0813">Transport</keyword>
<keyword evidence="13 17" id="KW-0830">Ubiquinone</keyword>
<evidence type="ECO:0000256" key="6">
    <source>
        <dbReference type="ARBA" id="ARBA00022660"/>
    </source>
</evidence>
<sequence length="577" mass="66796">MIKKISICLISFFCLFLLSLMSFIFGLKFLILDLNIIIEWELLSLNSNSFVMSLLFDWMSLLFMSFVLFISSMVIFYSKEYMMGDQNINRFIMLVLMFVFSMMLLIISPNLISILLGWDGLGLVSYCLVIYYQNVKSYNAGMITALMNRVGDVMLLIAISWMLNFGGWNYYYYMDLMSSNQFMKYISLLIMIAAMTKSAQIPFSSWLPAAMAAPTPVSALVHSSTLVTAGVFLLIRFNLVLSYNMNLYLLYIGVLTMFMAGLGANYEFDLKKIIALSTLSQLGLMMSILALGNYKLAFFYLLTHAMFKALLFMCAGCIIHNLKDMQDIRYMGNLMVHMPLTCVSMNISNLALCGMPFLAGFYSKDLILEFVSLSNLNIFMYMLFFLSTGLTVCYSFRLCYYSITGDFNFYSLHSLNDEGWVMLKSMMMMLFFVMISGSMLLWLIFPTPMIICLPIWMKMMALLVSIIGGWMGYEISKFYISWMSKTLMFYNMSFFLGYMWFLPNISTFFINYFPLMLSFNLFKNFDQGWNEYLGGQGIYKNLNNSSIGFQFFQDNSMKIYLILMIFWLMILLMLFII</sequence>
<evidence type="ECO:0000256" key="4">
    <source>
        <dbReference type="ARBA" id="ARBA00021096"/>
    </source>
</evidence>
<dbReference type="AlphaFoldDB" id="A0A191ZQT8"/>
<feature type="transmembrane region" description="Helical" evidence="17">
    <location>
        <begin position="494"/>
        <end position="513"/>
    </location>
</feature>
<keyword evidence="9" id="KW-1278">Translocase</keyword>
<evidence type="ECO:0000256" key="16">
    <source>
        <dbReference type="ARBA" id="ARBA00049551"/>
    </source>
</evidence>
<evidence type="ECO:0000256" key="12">
    <source>
        <dbReference type="ARBA" id="ARBA00023027"/>
    </source>
</evidence>
<feature type="transmembrane region" description="Helical" evidence="17">
    <location>
        <begin position="378"/>
        <end position="400"/>
    </location>
</feature>
<dbReference type="Pfam" id="PF06455">
    <property type="entry name" value="NADH5_C"/>
    <property type="match status" value="1"/>
</dbReference>
<comment type="function">
    <text evidence="1">Core subunit of the mitochondrial membrane respiratory chain NADH dehydrogenase (Complex I) that is believed to belong to the minimal assembly required for catalysis. Complex I functions in the transfer of electrons from NADH to the respiratory chain. The immediate electron acceptor for the enzyme is believed to be ubiquinone.</text>
</comment>
<organism evidence="21">
    <name type="scientific">Hydroporus planus</name>
    <dbReference type="NCBI Taxonomy" id="107871"/>
    <lineage>
        <taxon>Eukaryota</taxon>
        <taxon>Metazoa</taxon>
        <taxon>Ecdysozoa</taxon>
        <taxon>Arthropoda</taxon>
        <taxon>Hexapoda</taxon>
        <taxon>Insecta</taxon>
        <taxon>Pterygota</taxon>
        <taxon>Neoptera</taxon>
        <taxon>Endopterygota</taxon>
        <taxon>Coleoptera</taxon>
        <taxon>Adephaga</taxon>
        <taxon>Dytiscoidea</taxon>
        <taxon>Dytiscidae</taxon>
        <taxon>Hydroporinae</taxon>
        <taxon>Hydroporini</taxon>
        <taxon>Hydroporus</taxon>
    </lineage>
</organism>
<keyword evidence="14 17" id="KW-0496">Mitochondrion</keyword>
<dbReference type="Pfam" id="PF00361">
    <property type="entry name" value="Proton_antipo_M"/>
    <property type="match status" value="1"/>
</dbReference>
<comment type="function">
    <text evidence="17">Core subunit of the mitochondrial membrane respiratory chain NADH dehydrogenase (Complex I) which catalyzes electron transfer from NADH through the respiratory chain, using ubiquinone as an electron acceptor. Essential for the catalytic activity and assembly of complex I.</text>
</comment>
<proteinExistence type="inferred from homology"/>
<feature type="transmembrane region" description="Helical" evidence="17">
    <location>
        <begin position="421"/>
        <end position="443"/>
    </location>
</feature>
<evidence type="ECO:0000256" key="15">
    <source>
        <dbReference type="ARBA" id="ARBA00023136"/>
    </source>
</evidence>
<evidence type="ECO:0000256" key="7">
    <source>
        <dbReference type="ARBA" id="ARBA00022692"/>
    </source>
</evidence>
<dbReference type="GO" id="GO:0015990">
    <property type="term" value="P:electron transport coupled proton transport"/>
    <property type="evidence" value="ECO:0007669"/>
    <property type="project" value="TreeGrafter"/>
</dbReference>
<dbReference type="Pfam" id="PF00662">
    <property type="entry name" value="Proton_antipo_N"/>
    <property type="match status" value="1"/>
</dbReference>
<feature type="transmembrane region" description="Helical" evidence="17">
    <location>
        <begin position="219"/>
        <end position="241"/>
    </location>
</feature>
<dbReference type="InterPro" id="IPR001516">
    <property type="entry name" value="Proton_antipo_N"/>
</dbReference>
<evidence type="ECO:0000256" key="3">
    <source>
        <dbReference type="ARBA" id="ARBA00012944"/>
    </source>
</evidence>
<dbReference type="InterPro" id="IPR001750">
    <property type="entry name" value="ND/Mrp_TM"/>
</dbReference>
<name>A0A191ZQT8_9DYTI</name>
<evidence type="ECO:0000313" key="21">
    <source>
        <dbReference type="EMBL" id="ANJ70235.1"/>
    </source>
</evidence>
<feature type="transmembrane region" description="Helical" evidence="17">
    <location>
        <begin position="334"/>
        <end position="358"/>
    </location>
</feature>
<evidence type="ECO:0000256" key="17">
    <source>
        <dbReference type="RuleBase" id="RU003404"/>
    </source>
</evidence>
<dbReference type="GO" id="GO:0042773">
    <property type="term" value="P:ATP synthesis coupled electron transport"/>
    <property type="evidence" value="ECO:0007669"/>
    <property type="project" value="InterPro"/>
</dbReference>
<evidence type="ECO:0000259" key="20">
    <source>
        <dbReference type="Pfam" id="PF06455"/>
    </source>
</evidence>
<evidence type="ECO:0000256" key="2">
    <source>
        <dbReference type="ARBA" id="ARBA00004448"/>
    </source>
</evidence>
<dbReference type="EMBL" id="KT876893">
    <property type="protein sequence ID" value="ANJ70235.1"/>
    <property type="molecule type" value="Genomic_DNA"/>
</dbReference>
<dbReference type="GO" id="GO:0005743">
    <property type="term" value="C:mitochondrial inner membrane"/>
    <property type="evidence" value="ECO:0007669"/>
    <property type="project" value="UniProtKB-SubCell"/>
</dbReference>
<feature type="transmembrane region" description="Helical" evidence="17">
    <location>
        <begin position="50"/>
        <end position="76"/>
    </location>
</feature>
<accession>A0A191ZQT8</accession>
<feature type="transmembrane region" description="Helical" evidence="17">
    <location>
        <begin position="185"/>
        <end position="207"/>
    </location>
</feature>
<protein>
    <recommendedName>
        <fullName evidence="4 17">NADH-ubiquinone oxidoreductase chain 5</fullName>
        <ecNumber evidence="3 17">7.1.1.2</ecNumber>
    </recommendedName>
</protein>
<keyword evidence="7 17" id="KW-0812">Transmembrane</keyword>
<evidence type="ECO:0000256" key="8">
    <source>
        <dbReference type="ARBA" id="ARBA00022792"/>
    </source>
</evidence>
<feature type="transmembrane region" description="Helical" evidence="17">
    <location>
        <begin position="559"/>
        <end position="576"/>
    </location>
</feature>
<dbReference type="InterPro" id="IPR010934">
    <property type="entry name" value="NADH_DH_su5_C"/>
</dbReference>
<comment type="catalytic activity">
    <reaction evidence="16 17">
        <text>a ubiquinone + NADH + 5 H(+)(in) = a ubiquinol + NAD(+) + 4 H(+)(out)</text>
        <dbReference type="Rhea" id="RHEA:29091"/>
        <dbReference type="Rhea" id="RHEA-COMP:9565"/>
        <dbReference type="Rhea" id="RHEA-COMP:9566"/>
        <dbReference type="ChEBI" id="CHEBI:15378"/>
        <dbReference type="ChEBI" id="CHEBI:16389"/>
        <dbReference type="ChEBI" id="CHEBI:17976"/>
        <dbReference type="ChEBI" id="CHEBI:57540"/>
        <dbReference type="ChEBI" id="CHEBI:57945"/>
        <dbReference type="EC" id="7.1.1.2"/>
    </reaction>
</comment>
<dbReference type="PRINTS" id="PR01434">
    <property type="entry name" value="NADHDHGNASE5"/>
</dbReference>
<keyword evidence="12 17" id="KW-0520">NAD</keyword>
<feature type="transmembrane region" description="Helical" evidence="17">
    <location>
        <begin position="247"/>
        <end position="266"/>
    </location>
</feature>
<dbReference type="PANTHER" id="PTHR42829:SF2">
    <property type="entry name" value="NADH-UBIQUINONE OXIDOREDUCTASE CHAIN 5"/>
    <property type="match status" value="1"/>
</dbReference>
<feature type="transmembrane region" description="Helical" evidence="17">
    <location>
        <begin position="153"/>
        <end position="173"/>
    </location>
</feature>
<dbReference type="GO" id="GO:0003954">
    <property type="term" value="F:NADH dehydrogenase activity"/>
    <property type="evidence" value="ECO:0007669"/>
    <property type="project" value="TreeGrafter"/>
</dbReference>
<gene>
    <name evidence="21" type="primary">nad5</name>
</gene>
<evidence type="ECO:0000256" key="5">
    <source>
        <dbReference type="ARBA" id="ARBA00022448"/>
    </source>
</evidence>
<keyword evidence="8" id="KW-0999">Mitochondrion inner membrane</keyword>
<dbReference type="PANTHER" id="PTHR42829">
    <property type="entry name" value="NADH-UBIQUINONE OXIDOREDUCTASE CHAIN 5"/>
    <property type="match status" value="1"/>
</dbReference>
<evidence type="ECO:0000259" key="18">
    <source>
        <dbReference type="Pfam" id="PF00361"/>
    </source>
</evidence>
<dbReference type="EC" id="7.1.1.2" evidence="3 17"/>
<reference evidence="21" key="1">
    <citation type="journal article" date="2016" name="Mol. Ecol. Resour.">
        <title>Lessons from genome skimming of arthropod-preserving ethanol.</title>
        <authorList>
            <person name="Linard B."/>
            <person name="Arribas P."/>
            <person name="Andujar C."/>
            <person name="Crampton-Platt A."/>
            <person name="Vogler A.P."/>
        </authorList>
    </citation>
    <scope>NUCLEOTIDE SEQUENCE</scope>
</reference>
<evidence type="ECO:0000256" key="14">
    <source>
        <dbReference type="ARBA" id="ARBA00023128"/>
    </source>
</evidence>